<dbReference type="Pfam" id="PF02872">
    <property type="entry name" value="5_nucleotid_C"/>
    <property type="match status" value="1"/>
</dbReference>
<keyword evidence="7 8" id="KW-0378">Hydrolase</keyword>
<comment type="catalytic activity">
    <reaction evidence="1">
        <text>a ribonucleoside 5'-phosphate + H2O = a ribonucleoside + phosphate</text>
        <dbReference type="Rhea" id="RHEA:12484"/>
        <dbReference type="ChEBI" id="CHEBI:15377"/>
        <dbReference type="ChEBI" id="CHEBI:18254"/>
        <dbReference type="ChEBI" id="CHEBI:43474"/>
        <dbReference type="ChEBI" id="CHEBI:58043"/>
        <dbReference type="EC" id="3.1.3.5"/>
    </reaction>
</comment>
<dbReference type="EMBL" id="KQ418431">
    <property type="protein sequence ID" value="KOF87350.1"/>
    <property type="molecule type" value="Genomic_DNA"/>
</dbReference>
<dbReference type="STRING" id="37653.A0A0L8HEY5"/>
<dbReference type="AlphaFoldDB" id="A0A0L8HEY5"/>
<keyword evidence="5" id="KW-0732">Signal</keyword>
<dbReference type="OrthoDB" id="7722975at2759"/>
<dbReference type="Gene3D" id="3.60.21.10">
    <property type="match status" value="1"/>
</dbReference>
<dbReference type="EC" id="3.1.3.5" evidence="3"/>
<evidence type="ECO:0000259" key="9">
    <source>
        <dbReference type="Pfam" id="PF00149"/>
    </source>
</evidence>
<evidence type="ECO:0000256" key="8">
    <source>
        <dbReference type="RuleBase" id="RU362119"/>
    </source>
</evidence>
<dbReference type="SUPFAM" id="SSF55816">
    <property type="entry name" value="5'-nucleotidase (syn. UDP-sugar hydrolase), C-terminal domain"/>
    <property type="match status" value="1"/>
</dbReference>
<evidence type="ECO:0000313" key="11">
    <source>
        <dbReference type="EMBL" id="KOF87350.1"/>
    </source>
</evidence>
<feature type="domain" description="Calcineurin-like phosphoesterase" evidence="9">
    <location>
        <begin position="42"/>
        <end position="255"/>
    </location>
</feature>
<reference evidence="11" key="1">
    <citation type="submission" date="2015-07" db="EMBL/GenBank/DDBJ databases">
        <title>MeaNS - Measles Nucleotide Surveillance Program.</title>
        <authorList>
            <person name="Tran T."/>
            <person name="Druce J."/>
        </authorList>
    </citation>
    <scope>NUCLEOTIDE SEQUENCE</scope>
    <source>
        <strain evidence="11">UCB-OBI-ISO-001</strain>
        <tissue evidence="11">Gonad</tissue>
    </source>
</reference>
<dbReference type="FunFam" id="3.90.780.10:FF:000001">
    <property type="entry name" value="NT5E isoform 3"/>
    <property type="match status" value="1"/>
</dbReference>
<dbReference type="CDD" id="cd07409">
    <property type="entry name" value="MPP_CD73_N"/>
    <property type="match status" value="1"/>
</dbReference>
<evidence type="ECO:0000256" key="3">
    <source>
        <dbReference type="ARBA" id="ARBA00012643"/>
    </source>
</evidence>
<keyword evidence="4" id="KW-0479">Metal-binding</keyword>
<dbReference type="InterPro" id="IPR029052">
    <property type="entry name" value="Metallo-depent_PP-like"/>
</dbReference>
<dbReference type="PRINTS" id="PR01607">
    <property type="entry name" value="APYRASEFAMLY"/>
</dbReference>
<dbReference type="GO" id="GO:0005886">
    <property type="term" value="C:plasma membrane"/>
    <property type="evidence" value="ECO:0007669"/>
    <property type="project" value="TreeGrafter"/>
</dbReference>
<evidence type="ECO:0000256" key="7">
    <source>
        <dbReference type="ARBA" id="ARBA00022801"/>
    </source>
</evidence>
<keyword evidence="6 8" id="KW-0547">Nucleotide-binding</keyword>
<feature type="domain" description="5'-Nucleotidase C-terminal" evidence="10">
    <location>
        <begin position="349"/>
        <end position="519"/>
    </location>
</feature>
<proteinExistence type="inferred from homology"/>
<dbReference type="FunFam" id="3.60.21.10:FF:000020">
    <property type="entry name" value="NT5E isoform 4"/>
    <property type="match status" value="1"/>
</dbReference>
<dbReference type="GO" id="GO:0006196">
    <property type="term" value="P:AMP catabolic process"/>
    <property type="evidence" value="ECO:0007669"/>
    <property type="project" value="TreeGrafter"/>
</dbReference>
<dbReference type="KEGG" id="obi:106871337"/>
<evidence type="ECO:0000256" key="5">
    <source>
        <dbReference type="ARBA" id="ARBA00022729"/>
    </source>
</evidence>
<dbReference type="PROSITE" id="PS00786">
    <property type="entry name" value="5_NUCLEOTIDASE_2"/>
    <property type="match status" value="1"/>
</dbReference>
<dbReference type="InterPro" id="IPR004843">
    <property type="entry name" value="Calcineurin-like_PHP"/>
</dbReference>
<sequence length="595" mass="65971">MSPFCCESQTSKLLQQLGSLYILTLTIQTVISTGSTSSDHLTILHTNDFHSKFQQLNKYSSLCKQKDIDAGRCYGGIARIATKVKEIRGQDPNVLLLDAGDQFQGSFWFHHFKGYASSYFMNEIKYDAMCLGNHEFDGKISGLATFLKNVTFPVVCANINVTGIDEMQPVVKRIKLDVGGYQVGIVGYITVTTAVISKPDPIVFLDEVESVRQQVKELQKEGVDRIIALGHAGIEMDRKIAQEVKGVDIVIGGHTNTFLYSGDPPSIEKPEGSYPEVITQKDGEKALVVQEFAFGKYLGYLRVEFDSKGRVKSWSGNPILLNNSVEQDPDILSKMEPFMNSIEPSMKTVIGQSSVLLLGSNLCRKEECNLGNLVADSMVFSYIDFSGDDAWSSNAISLVNGGAVRTAIEPGNITYAHIAEVLPFENVIDIVEASGKLLLEILEHSVKDYKPTNGKFLQVSGIKVIYDLSKPNGQRIVSVKVRCTKCLVPAYENLQLKKIYKISLNDFLINGGDGYSMIKNNIKNRLITGMDENEMLIHYLKHCSPVFNGIEGRITMKNETIVDDNGATTNRKLNIKIWMMIIISVALTMLHESLN</sequence>
<name>A0A0L8HEY5_OCTBM</name>
<dbReference type="InterPro" id="IPR006146">
    <property type="entry name" value="5'-Nucleotdase_CS"/>
</dbReference>
<dbReference type="SUPFAM" id="SSF56300">
    <property type="entry name" value="Metallo-dependent phosphatases"/>
    <property type="match status" value="1"/>
</dbReference>
<evidence type="ECO:0000256" key="2">
    <source>
        <dbReference type="ARBA" id="ARBA00006654"/>
    </source>
</evidence>
<evidence type="ECO:0000256" key="4">
    <source>
        <dbReference type="ARBA" id="ARBA00022723"/>
    </source>
</evidence>
<organism evidence="11">
    <name type="scientific">Octopus bimaculoides</name>
    <name type="common">California two-spotted octopus</name>
    <dbReference type="NCBI Taxonomy" id="37653"/>
    <lineage>
        <taxon>Eukaryota</taxon>
        <taxon>Metazoa</taxon>
        <taxon>Spiralia</taxon>
        <taxon>Lophotrochozoa</taxon>
        <taxon>Mollusca</taxon>
        <taxon>Cephalopoda</taxon>
        <taxon>Coleoidea</taxon>
        <taxon>Octopodiformes</taxon>
        <taxon>Octopoda</taxon>
        <taxon>Incirrata</taxon>
        <taxon>Octopodidae</taxon>
        <taxon>Octopus</taxon>
    </lineage>
</organism>
<evidence type="ECO:0000256" key="6">
    <source>
        <dbReference type="ARBA" id="ARBA00022741"/>
    </source>
</evidence>
<evidence type="ECO:0000256" key="1">
    <source>
        <dbReference type="ARBA" id="ARBA00000815"/>
    </source>
</evidence>
<dbReference type="InterPro" id="IPR008334">
    <property type="entry name" value="5'-Nucleotdase_C"/>
</dbReference>
<protein>
    <recommendedName>
        <fullName evidence="3">5'-nucleotidase</fullName>
        <ecNumber evidence="3">3.1.3.5</ecNumber>
    </recommendedName>
</protein>
<evidence type="ECO:0000259" key="10">
    <source>
        <dbReference type="Pfam" id="PF02872"/>
    </source>
</evidence>
<dbReference type="GO" id="GO:0008253">
    <property type="term" value="F:5'-nucleotidase activity"/>
    <property type="evidence" value="ECO:0007669"/>
    <property type="project" value="UniProtKB-EC"/>
</dbReference>
<comment type="similarity">
    <text evidence="2 8">Belongs to the 5'-nucleotidase family.</text>
</comment>
<dbReference type="OMA" id="AADYNPV"/>
<dbReference type="InterPro" id="IPR006179">
    <property type="entry name" value="5_nucleotidase/apyrase"/>
</dbReference>
<dbReference type="GO" id="GO:0000166">
    <property type="term" value="F:nucleotide binding"/>
    <property type="evidence" value="ECO:0007669"/>
    <property type="project" value="UniProtKB-KW"/>
</dbReference>
<dbReference type="PANTHER" id="PTHR11575:SF24">
    <property type="entry name" value="5'-NUCLEOTIDASE"/>
    <property type="match status" value="1"/>
</dbReference>
<gene>
    <name evidence="11" type="ORF">OCBIM_22016978mg</name>
</gene>
<dbReference type="GO" id="GO:0046872">
    <property type="term" value="F:metal ion binding"/>
    <property type="evidence" value="ECO:0007669"/>
    <property type="project" value="UniProtKB-KW"/>
</dbReference>
<dbReference type="Pfam" id="PF00149">
    <property type="entry name" value="Metallophos"/>
    <property type="match status" value="1"/>
</dbReference>
<dbReference type="Gene3D" id="3.90.780.10">
    <property type="entry name" value="5'-Nucleotidase, C-terminal domain"/>
    <property type="match status" value="1"/>
</dbReference>
<dbReference type="InterPro" id="IPR036907">
    <property type="entry name" value="5'-Nucleotdase_C_sf"/>
</dbReference>
<dbReference type="PANTHER" id="PTHR11575">
    <property type="entry name" value="5'-NUCLEOTIDASE-RELATED"/>
    <property type="match status" value="1"/>
</dbReference>
<dbReference type="PROSITE" id="PS00785">
    <property type="entry name" value="5_NUCLEOTIDASE_1"/>
    <property type="match status" value="1"/>
</dbReference>
<accession>A0A0L8HEY5</accession>